<dbReference type="AlphaFoldDB" id="A0A1Y0ZFZ3"/>
<dbReference type="KEGG" id="maqu:Maq22A_1p38425"/>
<dbReference type="Proteomes" id="UP000061432">
    <property type="component" value="Plasmid pMaq22A_1p"/>
</dbReference>
<gene>
    <name evidence="2" type="ORF">Maq22A_1p38425</name>
</gene>
<feature type="compositionally biased region" description="Low complexity" evidence="1">
    <location>
        <begin position="1"/>
        <end position="28"/>
    </location>
</feature>
<dbReference type="EMBL" id="AP014705">
    <property type="protein sequence ID" value="BAR47313.1"/>
    <property type="molecule type" value="Genomic_DNA"/>
</dbReference>
<organism evidence="2 3">
    <name type="scientific">Methylobacterium aquaticum</name>
    <dbReference type="NCBI Taxonomy" id="270351"/>
    <lineage>
        <taxon>Bacteria</taxon>
        <taxon>Pseudomonadati</taxon>
        <taxon>Pseudomonadota</taxon>
        <taxon>Alphaproteobacteria</taxon>
        <taxon>Hyphomicrobiales</taxon>
        <taxon>Methylobacteriaceae</taxon>
        <taxon>Methylobacterium</taxon>
    </lineage>
</organism>
<evidence type="ECO:0000256" key="1">
    <source>
        <dbReference type="SAM" id="MobiDB-lite"/>
    </source>
</evidence>
<sequence length="74" mass="7772">MTAGRGPDPSPTTGRTRPTPSPYRSSTTLARPSHRPAAAQWAGAGGGRAALAPVDLERLLAGVELRDLRGQRVR</sequence>
<feature type="region of interest" description="Disordered" evidence="1">
    <location>
        <begin position="1"/>
        <end position="41"/>
    </location>
</feature>
<reference evidence="3" key="2">
    <citation type="submission" date="2015-01" db="EMBL/GenBank/DDBJ databases">
        <title>Complete genome sequence of Methylobacterium aquaticum strain 22A.</title>
        <authorList>
            <person name="Tani A."/>
            <person name="Ogura Y."/>
            <person name="Hayashi T."/>
        </authorList>
    </citation>
    <scope>NUCLEOTIDE SEQUENCE [LARGE SCALE GENOMIC DNA]</scope>
    <source>
        <strain evidence="3">MA-22A</strain>
        <plasmid evidence="3">Plasmid pMaq22A_1p DNA</plasmid>
    </source>
</reference>
<evidence type="ECO:0000313" key="2">
    <source>
        <dbReference type="EMBL" id="BAR47313.1"/>
    </source>
</evidence>
<reference evidence="2 3" key="1">
    <citation type="journal article" date="2015" name="Genome Announc.">
        <title>Complete Genome Sequence of Methylobacterium aquaticum Strain 22A, Isolated from Racomitrium japonicum Moss.</title>
        <authorList>
            <person name="Tani A."/>
            <person name="Ogura Y."/>
            <person name="Hayashi T."/>
            <person name="Kimbara K."/>
        </authorList>
    </citation>
    <scope>NUCLEOTIDE SEQUENCE [LARGE SCALE GENOMIC DNA]</scope>
    <source>
        <strain evidence="2 3">MA-22A</strain>
        <plasmid evidence="3">Plasmid pMaq22A_1p DNA</plasmid>
    </source>
</reference>
<accession>A0A1Y0ZFZ3</accession>
<protein>
    <submittedName>
        <fullName evidence="2">Uncharacterized protein</fullName>
    </submittedName>
</protein>
<geneLocation type="plasmid" evidence="3">
    <name>pMaq22A_1p DNA</name>
</geneLocation>
<keyword evidence="2" id="KW-0614">Plasmid</keyword>
<evidence type="ECO:0000313" key="3">
    <source>
        <dbReference type="Proteomes" id="UP000061432"/>
    </source>
</evidence>
<name>A0A1Y0ZFZ3_9HYPH</name>
<proteinExistence type="predicted"/>